<gene>
    <name evidence="1" type="ORF">BSZ19_26350</name>
</gene>
<dbReference type="Proteomes" id="UP000193335">
    <property type="component" value="Unassembled WGS sequence"/>
</dbReference>
<dbReference type="EMBL" id="NAFL01000264">
    <property type="protein sequence ID" value="OSJ29719.1"/>
    <property type="molecule type" value="Genomic_DNA"/>
</dbReference>
<organism evidence="1 2">
    <name type="scientific">Bradyrhizobium japonicum</name>
    <dbReference type="NCBI Taxonomy" id="375"/>
    <lineage>
        <taxon>Bacteria</taxon>
        <taxon>Pseudomonadati</taxon>
        <taxon>Pseudomonadota</taxon>
        <taxon>Alphaproteobacteria</taxon>
        <taxon>Hyphomicrobiales</taxon>
        <taxon>Nitrobacteraceae</taxon>
        <taxon>Bradyrhizobium</taxon>
    </lineage>
</organism>
<protein>
    <submittedName>
        <fullName evidence="1">Uncharacterized protein</fullName>
    </submittedName>
</protein>
<sequence>MKELDRRTKAALDAVLEDACRDLPHGGDHLFRKAIAQKLIHSARKGSTTIERLMIVARNAIRETTERKSA</sequence>
<proteinExistence type="predicted"/>
<evidence type="ECO:0000313" key="2">
    <source>
        <dbReference type="Proteomes" id="UP000193335"/>
    </source>
</evidence>
<dbReference type="RefSeq" id="WP_085402339.1">
    <property type="nucleotide sequence ID" value="NZ_NAFL01000264.1"/>
</dbReference>
<comment type="caution">
    <text evidence="1">The sequence shown here is derived from an EMBL/GenBank/DDBJ whole genome shotgun (WGS) entry which is preliminary data.</text>
</comment>
<accession>A0A1Y2JJH0</accession>
<name>A0A1Y2JJH0_BRAJP</name>
<evidence type="ECO:0000313" key="1">
    <source>
        <dbReference type="EMBL" id="OSJ29719.1"/>
    </source>
</evidence>
<dbReference type="AlphaFoldDB" id="A0A1Y2JJH0"/>
<reference evidence="1 2" key="1">
    <citation type="submission" date="2017-03" db="EMBL/GenBank/DDBJ databases">
        <title>Whole genome sequences of fourteen strains of Bradyrhizobium canariense and one strain of Bradyrhizobium japonicum isolated from Lupinus (Papilionoideae: Genisteae) species in Algeria.</title>
        <authorList>
            <person name="Crovadore J."/>
            <person name="Chekireb D."/>
            <person name="Brachmann A."/>
            <person name="Chablais R."/>
            <person name="Cochard B."/>
            <person name="Lefort F."/>
        </authorList>
    </citation>
    <scope>NUCLEOTIDE SEQUENCE [LARGE SCALE GENOMIC DNA]</scope>
    <source>
        <strain evidence="1 2">UBMA197</strain>
    </source>
</reference>